<dbReference type="Proteomes" id="UP000471381">
    <property type="component" value="Unassembled WGS sequence"/>
</dbReference>
<gene>
    <name evidence="3" type="ORF">GTQ48_00480</name>
</gene>
<keyword evidence="1" id="KW-0560">Oxidoreductase</keyword>
<dbReference type="GO" id="GO:0016491">
    <property type="term" value="F:oxidoreductase activity"/>
    <property type="evidence" value="ECO:0007669"/>
    <property type="project" value="UniProtKB-KW"/>
</dbReference>
<dbReference type="Gene3D" id="3.30.9.10">
    <property type="entry name" value="D-Amino Acid Oxidase, subunit A, domain 2"/>
    <property type="match status" value="1"/>
</dbReference>
<evidence type="ECO:0000313" key="4">
    <source>
        <dbReference type="Proteomes" id="UP000471381"/>
    </source>
</evidence>
<dbReference type="EMBL" id="JAAAWO010000001">
    <property type="protein sequence ID" value="NDW14007.1"/>
    <property type="molecule type" value="Genomic_DNA"/>
</dbReference>
<accession>A0A6N9T9N3</accession>
<dbReference type="Pfam" id="PF01266">
    <property type="entry name" value="DAO"/>
    <property type="match status" value="1"/>
</dbReference>
<dbReference type="InterPro" id="IPR036188">
    <property type="entry name" value="FAD/NAD-bd_sf"/>
</dbReference>
<dbReference type="GO" id="GO:0005737">
    <property type="term" value="C:cytoplasm"/>
    <property type="evidence" value="ECO:0007669"/>
    <property type="project" value="TreeGrafter"/>
</dbReference>
<comment type="caution">
    <text evidence="3">The sequence shown here is derived from an EMBL/GenBank/DDBJ whole genome shotgun (WGS) entry which is preliminary data.</text>
</comment>
<sequence length="446" mass="49210">MIYDPLVSTSVSPLHTKPNSYWHADYQCQTLPSSSVYPFTEKQTDYLVIGGGYTGLSAAISLSEAGKSVTVIDAHALGFGCSGRNAGFVLSGSGRLSLSAIQDKWGPETATGMQQEFDSAVALLFERIERYNMQVDLVKGPYYKLAHTQKQAALLHASANAMNRQFNGNAELLSQDDIASRFSIRSVHGGVQTPGACVNPLKLVDEYARVALAKGAQLLYQTPALRIEDKKSYFNVITEKGPIRAKHILLATNAYTPKQFHSSIDTKHFPVQSSILVTAPLNKEMQQETGLNHAASFMDTRTMKYYYRVLPDGRLLFGGRGAVTGKDADNEKEKQRLFNAMAASFPSLRHIAVDHFWSGWVSVSMDSMPRIFTTDEGRIGYAMGYCGSGVSFSAFAGMRLAQRMLGDNSINLSLPLYDTPLPTYPLPQLRRLALQGLYQWAKIFER</sequence>
<protein>
    <submittedName>
        <fullName evidence="3">FAD-dependent oxidoreductase</fullName>
    </submittedName>
</protein>
<name>A0A6N9T9N3_9ALTE</name>
<dbReference type="SUPFAM" id="SSF51905">
    <property type="entry name" value="FAD/NAD(P)-binding domain"/>
    <property type="match status" value="1"/>
</dbReference>
<dbReference type="InterPro" id="IPR006076">
    <property type="entry name" value="FAD-dep_OxRdtase"/>
</dbReference>
<evidence type="ECO:0000313" key="3">
    <source>
        <dbReference type="EMBL" id="NDW14007.1"/>
    </source>
</evidence>
<dbReference type="AlphaFoldDB" id="A0A6N9T9N3"/>
<dbReference type="RefSeq" id="WP_163104406.1">
    <property type="nucleotide sequence ID" value="NZ_JAAAWO010000001.1"/>
</dbReference>
<keyword evidence="4" id="KW-1185">Reference proteome</keyword>
<dbReference type="PANTHER" id="PTHR13847:SF281">
    <property type="entry name" value="FAD DEPENDENT OXIDOREDUCTASE DOMAIN-CONTAINING PROTEIN"/>
    <property type="match status" value="1"/>
</dbReference>
<reference evidence="3 4" key="1">
    <citation type="submission" date="2020-01" db="EMBL/GenBank/DDBJ databases">
        <title>Genomes of bacteria type strains.</title>
        <authorList>
            <person name="Chen J."/>
            <person name="Zhu S."/>
            <person name="Yang J."/>
        </authorList>
    </citation>
    <scope>NUCLEOTIDE SEQUENCE [LARGE SCALE GENOMIC DNA]</scope>
    <source>
        <strain evidence="3 4">LMG 24078</strain>
    </source>
</reference>
<evidence type="ECO:0000259" key="2">
    <source>
        <dbReference type="Pfam" id="PF01266"/>
    </source>
</evidence>
<feature type="domain" description="FAD dependent oxidoreductase" evidence="2">
    <location>
        <begin position="45"/>
        <end position="403"/>
    </location>
</feature>
<organism evidence="3 4">
    <name type="scientific">Alteromonas genovensis</name>
    <dbReference type="NCBI Taxonomy" id="471225"/>
    <lineage>
        <taxon>Bacteria</taxon>
        <taxon>Pseudomonadati</taxon>
        <taxon>Pseudomonadota</taxon>
        <taxon>Gammaproteobacteria</taxon>
        <taxon>Alteromonadales</taxon>
        <taxon>Alteromonadaceae</taxon>
        <taxon>Alteromonas/Salinimonas group</taxon>
        <taxon>Alteromonas</taxon>
    </lineage>
</organism>
<dbReference type="Gene3D" id="3.50.50.60">
    <property type="entry name" value="FAD/NAD(P)-binding domain"/>
    <property type="match status" value="1"/>
</dbReference>
<dbReference type="PANTHER" id="PTHR13847">
    <property type="entry name" value="SARCOSINE DEHYDROGENASE-RELATED"/>
    <property type="match status" value="1"/>
</dbReference>
<proteinExistence type="predicted"/>
<evidence type="ECO:0000256" key="1">
    <source>
        <dbReference type="ARBA" id="ARBA00023002"/>
    </source>
</evidence>